<dbReference type="OrthoDB" id="101984at2157"/>
<evidence type="ECO:0000313" key="1">
    <source>
        <dbReference type="EMBL" id="AEH24751.1"/>
    </source>
</evidence>
<name>F8AER9_PYRYC</name>
<sequence length="367" mass="40862">MKRGFLLNVTALLLLIPILLLVATYESVSSTIISGQITRTQAETMYFNVDTIQKDLQNVVDLSIKRAYLTLTEYVITHNVFVNNASRILEELIINGTINGRVQPTMKNMTLKKWFNNVITYLRDKGMSIEPSTPDELESHLDILVGPLDSFHIAVRVKIKNITIRDNSGIVKYQGDIGYVYSVVSVVGFEDPFIVKELNGLYTRVIMPCRIPFPGPLYGYYNPNSTDDIDELALEQCYVGLSDNKTAGVYYPSILERFEGDIGNHDYYLSVAVILQKDLGYTEQLPIGLVTFMVPSTDSTLIGAFTSLGISAPLNSTSVDYYYLKCAVEGEECLGGYPLLNSPYPDLRFDNATAIALFNTTEALDTG</sequence>
<dbReference type="KEGG" id="pya:PYCH_10700"/>
<dbReference type="STRING" id="529709.PYCH_10700"/>
<dbReference type="AlphaFoldDB" id="F8AER9"/>
<dbReference type="RefSeq" id="WP_013905807.1">
    <property type="nucleotide sequence ID" value="NC_015680.1"/>
</dbReference>
<keyword evidence="2" id="KW-1185">Reference proteome</keyword>
<evidence type="ECO:0000313" key="2">
    <source>
        <dbReference type="Proteomes" id="UP000008386"/>
    </source>
</evidence>
<dbReference type="GeneID" id="10837644"/>
<accession>F8AER9</accession>
<organism evidence="1 2">
    <name type="scientific">Pyrococcus yayanosii (strain CH1 / JCM 16557)</name>
    <dbReference type="NCBI Taxonomy" id="529709"/>
    <lineage>
        <taxon>Archaea</taxon>
        <taxon>Methanobacteriati</taxon>
        <taxon>Methanobacteriota</taxon>
        <taxon>Thermococci</taxon>
        <taxon>Thermococcales</taxon>
        <taxon>Thermococcaceae</taxon>
        <taxon>Pyrococcus</taxon>
    </lineage>
</organism>
<protein>
    <submittedName>
        <fullName evidence="1">Uncharacterized protein</fullName>
    </submittedName>
</protein>
<dbReference type="Proteomes" id="UP000008386">
    <property type="component" value="Chromosome"/>
</dbReference>
<proteinExistence type="predicted"/>
<reference evidence="1 2" key="1">
    <citation type="journal article" date="2011" name="J. Bacteriol.">
        <title>Complete genome sequence of the obligate piezophilic hyperthermophilic archaeon Pyrococcus yayanosii CH1.</title>
        <authorList>
            <person name="Jun X."/>
            <person name="Lupeng L."/>
            <person name="Minjuan X."/>
            <person name="Oger P."/>
            <person name="Fengping W."/>
            <person name="Jebbar M."/>
            <person name="Xiang X."/>
        </authorList>
    </citation>
    <scope>NUCLEOTIDE SEQUENCE [LARGE SCALE GENOMIC DNA]</scope>
    <source>
        <strain evidence="2">CH1 / JCM 16557</strain>
    </source>
</reference>
<dbReference type="HOGENOM" id="CLU_753591_0_0_2"/>
<dbReference type="EMBL" id="CP002779">
    <property type="protein sequence ID" value="AEH24751.1"/>
    <property type="molecule type" value="Genomic_DNA"/>
</dbReference>
<gene>
    <name evidence="1" type="ordered locus">PYCH_10700</name>
</gene>
<dbReference type="eggNOG" id="arCOG03512">
    <property type="taxonomic scope" value="Archaea"/>
</dbReference>